<gene>
    <name evidence="11" type="primary">apt</name>
    <name evidence="13" type="ORF">ACFY05_30760</name>
</gene>
<accession>A0ABW6VE88</accession>
<evidence type="ECO:0000256" key="1">
    <source>
        <dbReference type="ARBA" id="ARBA00000868"/>
    </source>
</evidence>
<dbReference type="SUPFAM" id="SSF53271">
    <property type="entry name" value="PRTase-like"/>
    <property type="match status" value="1"/>
</dbReference>
<dbReference type="PANTHER" id="PTHR32315:SF3">
    <property type="entry name" value="ADENINE PHOSPHORIBOSYLTRANSFERASE"/>
    <property type="match status" value="1"/>
</dbReference>
<evidence type="ECO:0000256" key="3">
    <source>
        <dbReference type="ARBA" id="ARBA00004496"/>
    </source>
</evidence>
<dbReference type="EC" id="2.4.2.7" evidence="6 11"/>
<evidence type="ECO:0000256" key="8">
    <source>
        <dbReference type="ARBA" id="ARBA00022676"/>
    </source>
</evidence>
<keyword evidence="9 11" id="KW-0808">Transferase</keyword>
<comment type="catalytic activity">
    <reaction evidence="1 11">
        <text>AMP + diphosphate = 5-phospho-alpha-D-ribose 1-diphosphate + adenine</text>
        <dbReference type="Rhea" id="RHEA:16609"/>
        <dbReference type="ChEBI" id="CHEBI:16708"/>
        <dbReference type="ChEBI" id="CHEBI:33019"/>
        <dbReference type="ChEBI" id="CHEBI:58017"/>
        <dbReference type="ChEBI" id="CHEBI:456215"/>
        <dbReference type="EC" id="2.4.2.7"/>
    </reaction>
</comment>
<evidence type="ECO:0000256" key="5">
    <source>
        <dbReference type="ARBA" id="ARBA00008391"/>
    </source>
</evidence>
<dbReference type="InterPro" id="IPR005764">
    <property type="entry name" value="Ade_phspho_trans"/>
</dbReference>
<protein>
    <recommendedName>
        <fullName evidence="6 11">Adenine phosphoribosyltransferase</fullName>
        <shortName evidence="11">APRT</shortName>
        <ecNumber evidence="6 11">2.4.2.7</ecNumber>
    </recommendedName>
</protein>
<keyword evidence="7 11" id="KW-0963">Cytoplasm</keyword>
<evidence type="ECO:0000256" key="4">
    <source>
        <dbReference type="ARBA" id="ARBA00004659"/>
    </source>
</evidence>
<evidence type="ECO:0000259" key="12">
    <source>
        <dbReference type="Pfam" id="PF00156"/>
    </source>
</evidence>
<comment type="pathway">
    <text evidence="4 11">Purine metabolism; AMP biosynthesis via salvage pathway; AMP from adenine: step 1/1.</text>
</comment>
<dbReference type="InterPro" id="IPR029057">
    <property type="entry name" value="PRTase-like"/>
</dbReference>
<keyword evidence="8 11" id="KW-0328">Glycosyltransferase</keyword>
<dbReference type="NCBIfam" id="NF002634">
    <property type="entry name" value="PRK02304.1-3"/>
    <property type="match status" value="1"/>
</dbReference>
<comment type="similarity">
    <text evidence="5 11">Belongs to the purine/pyrimidine phosphoribosyltransferase family.</text>
</comment>
<dbReference type="HAMAP" id="MF_00004">
    <property type="entry name" value="Aden_phosphoribosyltr"/>
    <property type="match status" value="1"/>
</dbReference>
<evidence type="ECO:0000256" key="7">
    <source>
        <dbReference type="ARBA" id="ARBA00022490"/>
    </source>
</evidence>
<organism evidence="13 14">
    <name type="scientific">Microtetraspora fusca</name>
    <dbReference type="NCBI Taxonomy" id="1997"/>
    <lineage>
        <taxon>Bacteria</taxon>
        <taxon>Bacillati</taxon>
        <taxon>Actinomycetota</taxon>
        <taxon>Actinomycetes</taxon>
        <taxon>Streptosporangiales</taxon>
        <taxon>Streptosporangiaceae</taxon>
        <taxon>Microtetraspora</taxon>
    </lineage>
</organism>
<evidence type="ECO:0000256" key="11">
    <source>
        <dbReference type="HAMAP-Rule" id="MF_00004"/>
    </source>
</evidence>
<dbReference type="InterPro" id="IPR000836">
    <property type="entry name" value="PRTase_dom"/>
</dbReference>
<dbReference type="CDD" id="cd06223">
    <property type="entry name" value="PRTases_typeI"/>
    <property type="match status" value="1"/>
</dbReference>
<proteinExistence type="inferred from homology"/>
<dbReference type="GO" id="GO:0003999">
    <property type="term" value="F:adenine phosphoribosyltransferase activity"/>
    <property type="evidence" value="ECO:0007669"/>
    <property type="project" value="UniProtKB-EC"/>
</dbReference>
<name>A0ABW6VE88_MICFU</name>
<comment type="subcellular location">
    <subcellularLocation>
        <location evidence="3 11">Cytoplasm</location>
    </subcellularLocation>
</comment>
<comment type="subunit">
    <text evidence="11">Homodimer.</text>
</comment>
<evidence type="ECO:0000256" key="6">
    <source>
        <dbReference type="ARBA" id="ARBA00011893"/>
    </source>
</evidence>
<comment type="function">
    <text evidence="2 11">Catalyzes a salvage reaction resulting in the formation of AMP, that is energically less costly than de novo synthesis.</text>
</comment>
<dbReference type="Proteomes" id="UP001602119">
    <property type="component" value="Unassembled WGS sequence"/>
</dbReference>
<comment type="caution">
    <text evidence="13">The sequence shown here is derived from an EMBL/GenBank/DDBJ whole genome shotgun (WGS) entry which is preliminary data.</text>
</comment>
<dbReference type="EMBL" id="JBIAXI010000022">
    <property type="protein sequence ID" value="MFF4777246.1"/>
    <property type="molecule type" value="Genomic_DNA"/>
</dbReference>
<keyword evidence="14" id="KW-1185">Reference proteome</keyword>
<dbReference type="RefSeq" id="WP_387345659.1">
    <property type="nucleotide sequence ID" value="NZ_JBIAXI010000022.1"/>
</dbReference>
<dbReference type="NCBIfam" id="TIGR01090">
    <property type="entry name" value="apt"/>
    <property type="match status" value="1"/>
</dbReference>
<evidence type="ECO:0000313" key="13">
    <source>
        <dbReference type="EMBL" id="MFF4777246.1"/>
    </source>
</evidence>
<evidence type="ECO:0000256" key="10">
    <source>
        <dbReference type="ARBA" id="ARBA00022726"/>
    </source>
</evidence>
<sequence>MTEWVSLIRDVPDYPKPGVVFKDITPLLADHSAFTQVVDELGAGLAFDKVVGIEARGFILAAPVAYRAGAGFVPVRKKGKLPAQTFEANYDLEYGSATVEVHSDAFAPGERVLIVDDVLATGGTANATVELVRRAGAHVIGVSVLMELSFLSGRDRLPGLEVRSLVTV</sequence>
<evidence type="ECO:0000313" key="14">
    <source>
        <dbReference type="Proteomes" id="UP001602119"/>
    </source>
</evidence>
<evidence type="ECO:0000256" key="9">
    <source>
        <dbReference type="ARBA" id="ARBA00022679"/>
    </source>
</evidence>
<dbReference type="PANTHER" id="PTHR32315">
    <property type="entry name" value="ADENINE PHOSPHORIBOSYLTRANSFERASE"/>
    <property type="match status" value="1"/>
</dbReference>
<dbReference type="NCBIfam" id="NF002636">
    <property type="entry name" value="PRK02304.1-5"/>
    <property type="match status" value="1"/>
</dbReference>
<reference evidence="13 14" key="1">
    <citation type="submission" date="2024-10" db="EMBL/GenBank/DDBJ databases">
        <title>The Natural Products Discovery Center: Release of the First 8490 Sequenced Strains for Exploring Actinobacteria Biosynthetic Diversity.</title>
        <authorList>
            <person name="Kalkreuter E."/>
            <person name="Kautsar S.A."/>
            <person name="Yang D."/>
            <person name="Bader C.D."/>
            <person name="Teijaro C.N."/>
            <person name="Fluegel L."/>
            <person name="Davis C.M."/>
            <person name="Simpson J.R."/>
            <person name="Lauterbach L."/>
            <person name="Steele A.D."/>
            <person name="Gui C."/>
            <person name="Meng S."/>
            <person name="Li G."/>
            <person name="Viehrig K."/>
            <person name="Ye F."/>
            <person name="Su P."/>
            <person name="Kiefer A.F."/>
            <person name="Nichols A."/>
            <person name="Cepeda A.J."/>
            <person name="Yan W."/>
            <person name="Fan B."/>
            <person name="Jiang Y."/>
            <person name="Adhikari A."/>
            <person name="Zheng C.-J."/>
            <person name="Schuster L."/>
            <person name="Cowan T.M."/>
            <person name="Smanski M.J."/>
            <person name="Chevrette M.G."/>
            <person name="De Carvalho L.P.S."/>
            <person name="Shen B."/>
        </authorList>
    </citation>
    <scope>NUCLEOTIDE SEQUENCE [LARGE SCALE GENOMIC DNA]</scope>
    <source>
        <strain evidence="13 14">NPDC001281</strain>
    </source>
</reference>
<feature type="domain" description="Phosphoribosyltransferase" evidence="12">
    <location>
        <begin position="36"/>
        <end position="146"/>
    </location>
</feature>
<dbReference type="Gene3D" id="3.40.50.2020">
    <property type="match status" value="1"/>
</dbReference>
<dbReference type="InterPro" id="IPR050054">
    <property type="entry name" value="UPRTase/APRTase"/>
</dbReference>
<keyword evidence="10 11" id="KW-0660">Purine salvage</keyword>
<dbReference type="Pfam" id="PF00156">
    <property type="entry name" value="Pribosyltran"/>
    <property type="match status" value="1"/>
</dbReference>
<evidence type="ECO:0000256" key="2">
    <source>
        <dbReference type="ARBA" id="ARBA00003968"/>
    </source>
</evidence>